<name>A0ABN7PDJ7_TIMPD</name>
<organism evidence="1 2">
    <name type="scientific">Timema podura</name>
    <name type="common">Walking stick</name>
    <dbReference type="NCBI Taxonomy" id="61482"/>
    <lineage>
        <taxon>Eukaryota</taxon>
        <taxon>Metazoa</taxon>
        <taxon>Ecdysozoa</taxon>
        <taxon>Arthropoda</taxon>
        <taxon>Hexapoda</taxon>
        <taxon>Insecta</taxon>
        <taxon>Pterygota</taxon>
        <taxon>Neoptera</taxon>
        <taxon>Polyneoptera</taxon>
        <taxon>Phasmatodea</taxon>
        <taxon>Timematodea</taxon>
        <taxon>Timematoidea</taxon>
        <taxon>Timematidae</taxon>
        <taxon>Timema</taxon>
    </lineage>
</organism>
<sequence>VSEVYGKVHTLISCQPVKDYVPYSWVCLAQVKREHYTALSHYHTALGVMGARMGDMSAQTRDTLQFLHAEDENKTRLEIRVPQDDDERKLLGIKGIHSRVRHAVQSMCVIGQVVEKHIIGRAHLRESLLLHEESQRLHRMCRELRGKAALSGVLKKCHTRALDAYTAAEEEDDFREVLDPPRILHGSLVFTSSLHTFSSANLPRSVHGINFDFYWLRVCHQQPITESVLIYKFI</sequence>
<gene>
    <name evidence="1" type="ORF">TPAB3V08_LOCUS12105</name>
</gene>
<accession>A0ABN7PDJ7</accession>
<feature type="non-terminal residue" evidence="1">
    <location>
        <position position="1"/>
    </location>
</feature>
<dbReference type="Proteomes" id="UP001153148">
    <property type="component" value="Unassembled WGS sequence"/>
</dbReference>
<comment type="caution">
    <text evidence="1">The sequence shown here is derived from an EMBL/GenBank/DDBJ whole genome shotgun (WGS) entry which is preliminary data.</text>
</comment>
<dbReference type="InterPro" id="IPR047138">
    <property type="entry name" value="RHPN1_2"/>
</dbReference>
<reference evidence="1" key="1">
    <citation type="submission" date="2021-03" db="EMBL/GenBank/DDBJ databases">
        <authorList>
            <person name="Tran Van P."/>
        </authorList>
    </citation>
    <scope>NUCLEOTIDE SEQUENCE</scope>
</reference>
<dbReference type="PANTHER" id="PTHR23031">
    <property type="entry name" value="RHOPHILIN"/>
    <property type="match status" value="1"/>
</dbReference>
<dbReference type="EMBL" id="CAJPIN010040441">
    <property type="protein sequence ID" value="CAG2065161.1"/>
    <property type="molecule type" value="Genomic_DNA"/>
</dbReference>
<keyword evidence="2" id="KW-1185">Reference proteome</keyword>
<dbReference type="PANTHER" id="PTHR23031:SF15">
    <property type="entry name" value="LD12055P"/>
    <property type="match status" value="1"/>
</dbReference>
<evidence type="ECO:0000313" key="2">
    <source>
        <dbReference type="Proteomes" id="UP001153148"/>
    </source>
</evidence>
<protein>
    <submittedName>
        <fullName evidence="1">Uncharacterized protein</fullName>
    </submittedName>
</protein>
<proteinExistence type="predicted"/>
<dbReference type="Gene3D" id="1.25.40.280">
    <property type="entry name" value="alix/aip1 like domains"/>
    <property type="match status" value="1"/>
</dbReference>
<dbReference type="InterPro" id="IPR038499">
    <property type="entry name" value="BRO1_sf"/>
</dbReference>
<evidence type="ECO:0000313" key="1">
    <source>
        <dbReference type="EMBL" id="CAG2065161.1"/>
    </source>
</evidence>